<name>A0A2A2HZP6_9GAMM</name>
<dbReference type="EMBL" id="NMPM01000146">
    <property type="protein sequence ID" value="PAV24516.1"/>
    <property type="molecule type" value="Genomic_DNA"/>
</dbReference>
<reference evidence="3 4" key="1">
    <citation type="submission" date="2017-07" db="EMBL/GenBank/DDBJ databases">
        <title>Tamlnaduibacter salinus (Mi-7) genome sequencing.</title>
        <authorList>
            <person name="Verma A."/>
            <person name="Krishnamurthi S."/>
        </authorList>
    </citation>
    <scope>NUCLEOTIDE SEQUENCE [LARGE SCALE GENOMIC DNA]</scope>
    <source>
        <strain evidence="3 4">Mi-7</strain>
    </source>
</reference>
<evidence type="ECO:0000313" key="4">
    <source>
        <dbReference type="Proteomes" id="UP000218332"/>
    </source>
</evidence>
<dbReference type="AlphaFoldDB" id="A0A2A2HZP6"/>
<dbReference type="Pfam" id="PF13840">
    <property type="entry name" value="ACT_7"/>
    <property type="match status" value="1"/>
</dbReference>
<keyword evidence="3" id="KW-0418">Kinase</keyword>
<dbReference type="SUPFAM" id="SSF55021">
    <property type="entry name" value="ACT-like"/>
    <property type="match status" value="1"/>
</dbReference>
<evidence type="ECO:0000313" key="2">
    <source>
        <dbReference type="EMBL" id="PAV24514.1"/>
    </source>
</evidence>
<keyword evidence="4" id="KW-1185">Reference proteome</keyword>
<proteinExistence type="predicted"/>
<dbReference type="EMBL" id="NMPM01000147">
    <property type="protein sequence ID" value="PAV24514.1"/>
    <property type="molecule type" value="Genomic_DNA"/>
</dbReference>
<evidence type="ECO:0000259" key="1">
    <source>
        <dbReference type="Pfam" id="PF13840"/>
    </source>
</evidence>
<protein>
    <submittedName>
        <fullName evidence="3">Aspartate kinase</fullName>
        <ecNumber evidence="3">2.7.2.4</ecNumber>
    </submittedName>
</protein>
<sequence length="109" mass="12213">TITHYVDSTLKHVKRVVRALKDEFPNAEISTRKVALVSAIGSDMQVPGILAKTVQALADEEISILALHQCMRQVDMQFVIDEEHYEKAIVKLHATLIEPHNHEYAIVAA</sequence>
<gene>
    <name evidence="3" type="ORF">CF392_15840</name>
    <name evidence="2" type="ORF">CF392_15850</name>
</gene>
<dbReference type="EC" id="2.7.2.4" evidence="3"/>
<comment type="caution">
    <text evidence="3">The sequence shown here is derived from an EMBL/GenBank/DDBJ whole genome shotgun (WGS) entry which is preliminary data.</text>
</comment>
<dbReference type="GO" id="GO:0004072">
    <property type="term" value="F:aspartate kinase activity"/>
    <property type="evidence" value="ECO:0007669"/>
    <property type="project" value="UniProtKB-EC"/>
</dbReference>
<feature type="domain" description="CASTOR ACT" evidence="1">
    <location>
        <begin position="32"/>
        <end position="93"/>
    </location>
</feature>
<accession>A0A2A2HZP6</accession>
<dbReference type="RefSeq" id="WP_143595731.1">
    <property type="nucleotide sequence ID" value="NZ_NMPM01000146.1"/>
</dbReference>
<dbReference type="InterPro" id="IPR045865">
    <property type="entry name" value="ACT-like_dom_sf"/>
</dbReference>
<feature type="non-terminal residue" evidence="3">
    <location>
        <position position="1"/>
    </location>
</feature>
<dbReference type="Proteomes" id="UP000218332">
    <property type="component" value="Unassembled WGS sequence"/>
</dbReference>
<dbReference type="Gene3D" id="3.30.2130.10">
    <property type="entry name" value="VC0802-like"/>
    <property type="match status" value="1"/>
</dbReference>
<evidence type="ECO:0000313" key="3">
    <source>
        <dbReference type="EMBL" id="PAV24516.1"/>
    </source>
</evidence>
<keyword evidence="3" id="KW-0808">Transferase</keyword>
<dbReference type="InterPro" id="IPR027795">
    <property type="entry name" value="CASTOR_ACT_dom"/>
</dbReference>
<organism evidence="3 4">
    <name type="scientific">Tamilnaduibacter salinus</name>
    <dbReference type="NCBI Taxonomy" id="1484056"/>
    <lineage>
        <taxon>Bacteria</taxon>
        <taxon>Pseudomonadati</taxon>
        <taxon>Pseudomonadota</taxon>
        <taxon>Gammaproteobacteria</taxon>
        <taxon>Pseudomonadales</taxon>
        <taxon>Marinobacteraceae</taxon>
        <taxon>Tamilnaduibacter</taxon>
    </lineage>
</organism>